<reference evidence="1 2" key="1">
    <citation type="journal article" date="2021" name="Sci. Rep.">
        <title>The genome of the diatom Chaetoceros tenuissimus carries an ancient integrated fragment of an extant virus.</title>
        <authorList>
            <person name="Hongo Y."/>
            <person name="Kimura K."/>
            <person name="Takaki Y."/>
            <person name="Yoshida Y."/>
            <person name="Baba S."/>
            <person name="Kobayashi G."/>
            <person name="Nagasaki K."/>
            <person name="Hano T."/>
            <person name="Tomaru Y."/>
        </authorList>
    </citation>
    <scope>NUCLEOTIDE SEQUENCE [LARGE SCALE GENOMIC DNA]</scope>
    <source>
        <strain evidence="1 2">NIES-3715</strain>
    </source>
</reference>
<evidence type="ECO:0000313" key="2">
    <source>
        <dbReference type="Proteomes" id="UP001054902"/>
    </source>
</evidence>
<dbReference type="Proteomes" id="UP001054902">
    <property type="component" value="Unassembled WGS sequence"/>
</dbReference>
<gene>
    <name evidence="1" type="ORF">CTEN210_07153</name>
</gene>
<dbReference type="EMBL" id="BLLK01000040">
    <property type="protein sequence ID" value="GFH50677.1"/>
    <property type="molecule type" value="Genomic_DNA"/>
</dbReference>
<comment type="caution">
    <text evidence="1">The sequence shown here is derived from an EMBL/GenBank/DDBJ whole genome shotgun (WGS) entry which is preliminary data.</text>
</comment>
<proteinExistence type="predicted"/>
<evidence type="ECO:0000313" key="1">
    <source>
        <dbReference type="EMBL" id="GFH50677.1"/>
    </source>
</evidence>
<accession>A0AAD3CRD1</accession>
<keyword evidence="2" id="KW-1185">Reference proteome</keyword>
<protein>
    <submittedName>
        <fullName evidence="1">Uncharacterized protein</fullName>
    </submittedName>
</protein>
<name>A0AAD3CRD1_9STRA</name>
<sequence>MLLHYNFFKLCFEGLASLFIGTTVLFSVTTFTSNREKVQTSTREQNNSTFNSIFSRLHLSAESKIWNNATETKSSNVPVEIDILVIVMGEAKLHPIWKERIANIEGPTSYLFGSFDEEIPINLCEKEYGIFCEQTIFIPGTTWTQGRNLLAAQAIRKERKREKKYDYWIFLDDDVSPRCGGGEHMEQLLGTGDCWQKVFNFIRSDKVPEKVSTIALPYDKSGPPGFVGVSNSDAMFAAFKREKVPYLLPYATIREGGSEWTSQAALYCIIQTCMKSSVLYIPFVGGINGAHRDYTRGLNITEIRETIVNNYHDDTASFKPCKNFSMEQLPQGKWKEYNTFSTAIDLNNMIPEPDLEVCIPMRKRFEKWESQIID</sequence>
<dbReference type="AlphaFoldDB" id="A0AAD3CRD1"/>
<organism evidence="1 2">
    <name type="scientific">Chaetoceros tenuissimus</name>
    <dbReference type="NCBI Taxonomy" id="426638"/>
    <lineage>
        <taxon>Eukaryota</taxon>
        <taxon>Sar</taxon>
        <taxon>Stramenopiles</taxon>
        <taxon>Ochrophyta</taxon>
        <taxon>Bacillariophyta</taxon>
        <taxon>Coscinodiscophyceae</taxon>
        <taxon>Chaetocerotophycidae</taxon>
        <taxon>Chaetocerotales</taxon>
        <taxon>Chaetocerotaceae</taxon>
        <taxon>Chaetoceros</taxon>
    </lineage>
</organism>